<evidence type="ECO:0000256" key="1">
    <source>
        <dbReference type="SAM" id="SignalP"/>
    </source>
</evidence>
<keyword evidence="3" id="KW-1185">Reference proteome</keyword>
<accession>A0A5K7XD40</accession>
<dbReference type="EMBL" id="AP021861">
    <property type="protein sequence ID" value="BBO34704.1"/>
    <property type="molecule type" value="Genomic_DNA"/>
</dbReference>
<keyword evidence="1" id="KW-0732">Signal</keyword>
<name>A0A5K7XD40_9BACT</name>
<reference evidence="3" key="1">
    <citation type="submission" date="2019-10" db="EMBL/GenBank/DDBJ databases">
        <title>Lacipirellula parvula gen. nov., sp. nov., representing a lineage of planctomycetes widespread in freshwater anoxic habitats, and description of the family Lacipirellulaceae.</title>
        <authorList>
            <person name="Dedysh S.N."/>
            <person name="Kulichevskaya I.S."/>
            <person name="Beletsky A.V."/>
            <person name="Rakitin A.L."/>
            <person name="Mardanov A.V."/>
            <person name="Ivanova A.A."/>
            <person name="Saltykova V.X."/>
            <person name="Rijpstra W.I.C."/>
            <person name="Sinninghe Damste J.S."/>
            <person name="Ravin N.V."/>
        </authorList>
    </citation>
    <scope>NUCLEOTIDE SEQUENCE [LARGE SCALE GENOMIC DNA]</scope>
    <source>
        <strain evidence="3">PX69</strain>
    </source>
</reference>
<dbReference type="RefSeq" id="WP_152100228.1">
    <property type="nucleotide sequence ID" value="NZ_AP021861.1"/>
</dbReference>
<dbReference type="AlphaFoldDB" id="A0A5K7XD40"/>
<evidence type="ECO:0000313" key="3">
    <source>
        <dbReference type="Proteomes" id="UP000326837"/>
    </source>
</evidence>
<feature type="chain" id="PRO_5025057563" evidence="1">
    <location>
        <begin position="21"/>
        <end position="261"/>
    </location>
</feature>
<dbReference type="KEGG" id="lpav:PLANPX_4316"/>
<evidence type="ECO:0000313" key="2">
    <source>
        <dbReference type="EMBL" id="BBO34704.1"/>
    </source>
</evidence>
<organism evidence="2 3">
    <name type="scientific">Lacipirellula parvula</name>
    <dbReference type="NCBI Taxonomy" id="2650471"/>
    <lineage>
        <taxon>Bacteria</taxon>
        <taxon>Pseudomonadati</taxon>
        <taxon>Planctomycetota</taxon>
        <taxon>Planctomycetia</taxon>
        <taxon>Pirellulales</taxon>
        <taxon>Lacipirellulaceae</taxon>
        <taxon>Lacipirellula</taxon>
    </lineage>
</organism>
<sequence>MRRHIACLAAVYLAAPVVHAQTAQRIPATFQASPAAHAETNSQAVDVALQQKLELLQQRIAERDRLQYEIDRLIVETQTPQRMTVYLDLVEIDVTAAEKSGFKSSTPGVWNAAQIEELRKQGAARSIVSPQLNAVNGQVATSTYGSEDSAVEGPVTKVQVQGDSLGNNRVRVTFRLHRMTPDRSGKAVGRTNEFVVDTQLETSFGEPQTLQGLRSTRTRTTRRALGRVTEEVAIDTVLIVRADAEVSNVGAIVPATAISPR</sequence>
<feature type="signal peptide" evidence="1">
    <location>
        <begin position="1"/>
        <end position="20"/>
    </location>
</feature>
<protein>
    <submittedName>
        <fullName evidence="2">Uncharacterized protein</fullName>
    </submittedName>
</protein>
<proteinExistence type="predicted"/>
<dbReference type="Proteomes" id="UP000326837">
    <property type="component" value="Chromosome"/>
</dbReference>
<gene>
    <name evidence="2" type="ORF">PLANPX_4316</name>
</gene>